<feature type="compositionally biased region" description="Basic residues" evidence="1">
    <location>
        <begin position="360"/>
        <end position="370"/>
    </location>
</feature>
<feature type="compositionally biased region" description="Acidic residues" evidence="1">
    <location>
        <begin position="31"/>
        <end position="43"/>
    </location>
</feature>
<name>I2FN11_USTHO</name>
<feature type="compositionally biased region" description="Basic and acidic residues" evidence="1">
    <location>
        <begin position="129"/>
        <end position="140"/>
    </location>
</feature>
<dbReference type="eggNOG" id="ENOG502R439">
    <property type="taxonomic scope" value="Eukaryota"/>
</dbReference>
<feature type="compositionally biased region" description="Gly residues" evidence="1">
    <location>
        <begin position="197"/>
        <end position="210"/>
    </location>
</feature>
<feature type="compositionally biased region" description="Low complexity" evidence="1">
    <location>
        <begin position="278"/>
        <end position="291"/>
    </location>
</feature>
<reference evidence="2 3" key="1">
    <citation type="journal article" date="2012" name="Plant Cell">
        <title>Genome comparison of barley and maize smut fungi reveals targeted loss of RNA silencing components and species-specific presence of transposable elements.</title>
        <authorList>
            <person name="Laurie J.D."/>
            <person name="Ali S."/>
            <person name="Linning R."/>
            <person name="Mannhaupt G."/>
            <person name="Wong P."/>
            <person name="Gueldener U."/>
            <person name="Muensterkoetter M."/>
            <person name="Moore R."/>
            <person name="Kahmann R."/>
            <person name="Bakkeren G."/>
            <person name="Schirawski J."/>
        </authorList>
    </citation>
    <scope>NUCLEOTIDE SEQUENCE [LARGE SCALE GENOMIC DNA]</scope>
    <source>
        <strain evidence="3">Uh4875-4</strain>
    </source>
</reference>
<feature type="compositionally biased region" description="Acidic residues" evidence="1">
    <location>
        <begin position="112"/>
        <end position="128"/>
    </location>
</feature>
<evidence type="ECO:0000313" key="3">
    <source>
        <dbReference type="Proteomes" id="UP000006174"/>
    </source>
</evidence>
<feature type="compositionally biased region" description="Polar residues" evidence="1">
    <location>
        <begin position="259"/>
        <end position="277"/>
    </location>
</feature>
<dbReference type="Proteomes" id="UP000006174">
    <property type="component" value="Unassembled WGS sequence"/>
</dbReference>
<keyword evidence="3" id="KW-1185">Reference proteome</keyword>
<protein>
    <submittedName>
        <fullName evidence="2">Uncharacterized protein</fullName>
    </submittedName>
</protein>
<evidence type="ECO:0000256" key="1">
    <source>
        <dbReference type="SAM" id="MobiDB-lite"/>
    </source>
</evidence>
<dbReference type="HOGENOM" id="CLU_576453_0_0_1"/>
<feature type="compositionally biased region" description="Acidic residues" evidence="1">
    <location>
        <begin position="152"/>
        <end position="166"/>
    </location>
</feature>
<sequence>MSFQGFNFEQVEANGELSDSMADLIGFSSSNEEEEEEEEEEVVEQLSRPAAKAFAQQKGGDDDDHEEEILDLGLEEGEDEIASGNENDEEDDKVTKVKADVLENPARKQVNNEEDGGSEYEEESDDEEQPKVTEVKKVAVEKPAVQQNSKEEIEESECEGESEDGEQPQIAEPPKPAAEEELVEEKQTARSSTARGTGRGCGRGRGGGRGAIREGAAGGSTITHTPSPLATTAVANTTPSPRGGRGGKPRTARVGRGNKTANTTPRNNVEASITRPPSVSASTTNTTSSCSIDLNTPPSSPGTPTPSKHPKPQMNEEFFRSLAGMPNPPTILTKPAPARKRKTPATPTTPAGEGGEKPDKKKRTHVRKPKATPTPATEPTPSPTIVVEEKTRTPAAPSTPSKAVKRTKAKPKVYPRNYVLDWEKIGRIVGREPAECQAKLPSLNAELEVFLTQFSSATNKVATSQTEMDQTNVN</sequence>
<accession>I2FN11</accession>
<comment type="caution">
    <text evidence="2">The sequence shown here is derived from an EMBL/GenBank/DDBJ whole genome shotgun (WGS) entry which is preliminary data.</text>
</comment>
<feature type="compositionally biased region" description="Acidic residues" evidence="1">
    <location>
        <begin position="61"/>
        <end position="92"/>
    </location>
</feature>
<organism evidence="2 3">
    <name type="scientific">Ustilago hordei</name>
    <name type="common">Barley covered smut fungus</name>
    <dbReference type="NCBI Taxonomy" id="120017"/>
    <lineage>
        <taxon>Eukaryota</taxon>
        <taxon>Fungi</taxon>
        <taxon>Dikarya</taxon>
        <taxon>Basidiomycota</taxon>
        <taxon>Ustilaginomycotina</taxon>
        <taxon>Ustilaginomycetes</taxon>
        <taxon>Ustilaginales</taxon>
        <taxon>Ustilaginaceae</taxon>
        <taxon>Ustilago</taxon>
    </lineage>
</organism>
<feature type="region of interest" description="Disordered" evidence="1">
    <location>
        <begin position="1"/>
        <end position="410"/>
    </location>
</feature>
<feature type="compositionally biased region" description="Polar residues" evidence="1">
    <location>
        <begin position="221"/>
        <end position="236"/>
    </location>
</feature>
<evidence type="ECO:0000313" key="2">
    <source>
        <dbReference type="EMBL" id="CCF48304.1"/>
    </source>
</evidence>
<dbReference type="AlphaFoldDB" id="I2FN11"/>
<dbReference type="EMBL" id="CAGI01000133">
    <property type="protein sequence ID" value="CCF48304.1"/>
    <property type="molecule type" value="Genomic_DNA"/>
</dbReference>
<gene>
    <name evidence="2" type="ORF">UHOR_06683</name>
</gene>
<proteinExistence type="predicted"/>